<protein>
    <submittedName>
        <fullName evidence="1">Uncharacterized protein</fullName>
    </submittedName>
</protein>
<reference evidence="1 2" key="1">
    <citation type="submission" date="2018-08" db="EMBL/GenBank/DDBJ databases">
        <title>Murine metabolic-syndrome-specific gut microbial biobank.</title>
        <authorList>
            <person name="Liu C."/>
        </authorList>
    </citation>
    <scope>NUCLEOTIDE SEQUENCE [LARGE SCALE GENOMIC DNA]</scope>
    <source>
        <strain evidence="1 2">X69</strain>
    </source>
</reference>
<comment type="caution">
    <text evidence="1">The sequence shown here is derived from an EMBL/GenBank/DDBJ whole genome shotgun (WGS) entry which is preliminary data.</text>
</comment>
<dbReference type="EMBL" id="QXWZ01000019">
    <property type="protein sequence ID" value="NBI79364.1"/>
    <property type="molecule type" value="Genomic_DNA"/>
</dbReference>
<dbReference type="RefSeq" id="WP_160210130.1">
    <property type="nucleotide sequence ID" value="NZ_QXWZ01000019.1"/>
</dbReference>
<name>A0A845RHY5_9FIRM</name>
<dbReference type="Proteomes" id="UP000446348">
    <property type="component" value="Unassembled WGS sequence"/>
</dbReference>
<dbReference type="OrthoDB" id="614750at2"/>
<evidence type="ECO:0000313" key="2">
    <source>
        <dbReference type="Proteomes" id="UP000446348"/>
    </source>
</evidence>
<accession>A0A845RHY5</accession>
<proteinExistence type="predicted"/>
<gene>
    <name evidence="1" type="ORF">D3Z39_10905</name>
</gene>
<sequence>MTNETRYIVTDVVSIPVIRIASKCEAYKMVTKPGWGLVEWFSAADGYKNPVYRDRSDKTQIMYCDEDCSAVLYPKYGSEFCIFPYEEINMQDAPKQAETEAIICSDSCGYSFWTKGEIKIFVSYDENGLIDSYRLGYGNDTPEEWETEIWFFQVCGG</sequence>
<dbReference type="AlphaFoldDB" id="A0A845RHY5"/>
<organism evidence="1 2">
    <name type="scientific">Anaerotruncus colihominis</name>
    <dbReference type="NCBI Taxonomy" id="169435"/>
    <lineage>
        <taxon>Bacteria</taxon>
        <taxon>Bacillati</taxon>
        <taxon>Bacillota</taxon>
        <taxon>Clostridia</taxon>
        <taxon>Eubacteriales</taxon>
        <taxon>Oscillospiraceae</taxon>
        <taxon>Anaerotruncus</taxon>
    </lineage>
</organism>
<evidence type="ECO:0000313" key="1">
    <source>
        <dbReference type="EMBL" id="NBI79364.1"/>
    </source>
</evidence>